<reference evidence="1 2" key="1">
    <citation type="submission" date="2024-05" db="EMBL/GenBank/DDBJ databases">
        <authorList>
            <person name="Haq I."/>
            <person name="Ullah Z."/>
            <person name="Ahmad R."/>
            <person name="Li M."/>
            <person name="Tong Y."/>
        </authorList>
    </citation>
    <scope>NUCLEOTIDE SEQUENCE [LARGE SCALE GENOMIC DNA]</scope>
    <source>
        <strain evidence="1 2">16A2E</strain>
    </source>
</reference>
<protein>
    <submittedName>
        <fullName evidence="1">Uncharacterized protein</fullName>
    </submittedName>
</protein>
<dbReference type="EMBL" id="JBDIML010000001">
    <property type="protein sequence ID" value="MEN2766089.1"/>
    <property type="molecule type" value="Genomic_DNA"/>
</dbReference>
<proteinExistence type="predicted"/>
<dbReference type="RefSeq" id="WP_345823547.1">
    <property type="nucleotide sequence ID" value="NZ_JBDIML010000001.1"/>
</dbReference>
<organism evidence="1 2">
    <name type="scientific">Ornithinibacillus xuwenensis</name>
    <dbReference type="NCBI Taxonomy" id="3144668"/>
    <lineage>
        <taxon>Bacteria</taxon>
        <taxon>Bacillati</taxon>
        <taxon>Bacillota</taxon>
        <taxon>Bacilli</taxon>
        <taxon>Bacillales</taxon>
        <taxon>Bacillaceae</taxon>
        <taxon>Ornithinibacillus</taxon>
    </lineage>
</organism>
<gene>
    <name evidence="1" type="ORF">ABC228_02740</name>
</gene>
<accession>A0ABU9XCV9</accession>
<dbReference type="Proteomes" id="UP001444625">
    <property type="component" value="Unassembled WGS sequence"/>
</dbReference>
<name>A0ABU9XCV9_9BACI</name>
<sequence length="71" mass="8463">MIRAIYIGDVRYNECNVFEYDNQTKMFQMINDKDIAYSFEVVMEDEDFIIFLTNGDVVYQMDTKNKAIIDN</sequence>
<evidence type="ECO:0000313" key="1">
    <source>
        <dbReference type="EMBL" id="MEN2766089.1"/>
    </source>
</evidence>
<evidence type="ECO:0000313" key="2">
    <source>
        <dbReference type="Proteomes" id="UP001444625"/>
    </source>
</evidence>
<comment type="caution">
    <text evidence="1">The sequence shown here is derived from an EMBL/GenBank/DDBJ whole genome shotgun (WGS) entry which is preliminary data.</text>
</comment>
<keyword evidence="2" id="KW-1185">Reference proteome</keyword>